<keyword evidence="4 6" id="KW-1133">Transmembrane helix</keyword>
<dbReference type="NCBIfam" id="TIGR00254">
    <property type="entry name" value="GGDEF"/>
    <property type="match status" value="1"/>
</dbReference>
<dbReference type="SMART" id="SM00267">
    <property type="entry name" value="GGDEF"/>
    <property type="match status" value="1"/>
</dbReference>
<dbReference type="AlphaFoldDB" id="A0A9D1X5A0"/>
<gene>
    <name evidence="9" type="ORF">H9849_09105</name>
</gene>
<dbReference type="PROSITE" id="PS50883">
    <property type="entry name" value="EAL"/>
    <property type="match status" value="1"/>
</dbReference>
<dbReference type="Gene3D" id="3.30.70.270">
    <property type="match status" value="1"/>
</dbReference>
<protein>
    <submittedName>
        <fullName evidence="9">EAL domain-containing protein</fullName>
    </submittedName>
</protein>
<dbReference type="CDD" id="cd01948">
    <property type="entry name" value="EAL"/>
    <property type="match status" value="1"/>
</dbReference>
<dbReference type="CDD" id="cd18773">
    <property type="entry name" value="PDC1_HK_sensor"/>
    <property type="match status" value="1"/>
</dbReference>
<evidence type="ECO:0000256" key="2">
    <source>
        <dbReference type="ARBA" id="ARBA00022475"/>
    </source>
</evidence>
<evidence type="ECO:0000256" key="1">
    <source>
        <dbReference type="ARBA" id="ARBA00004651"/>
    </source>
</evidence>
<dbReference type="Pfam" id="PF02743">
    <property type="entry name" value="dCache_1"/>
    <property type="match status" value="1"/>
</dbReference>
<dbReference type="Pfam" id="PF00563">
    <property type="entry name" value="EAL"/>
    <property type="match status" value="1"/>
</dbReference>
<dbReference type="PROSITE" id="PS50887">
    <property type="entry name" value="GGDEF"/>
    <property type="match status" value="1"/>
</dbReference>
<name>A0A9D1X5A0_9FIRM</name>
<evidence type="ECO:0000313" key="10">
    <source>
        <dbReference type="Proteomes" id="UP000886805"/>
    </source>
</evidence>
<dbReference type="InterPro" id="IPR001633">
    <property type="entry name" value="EAL_dom"/>
</dbReference>
<comment type="caution">
    <text evidence="9">The sequence shown here is derived from an EMBL/GenBank/DDBJ whole genome shotgun (WGS) entry which is preliminary data.</text>
</comment>
<evidence type="ECO:0000256" key="4">
    <source>
        <dbReference type="ARBA" id="ARBA00022989"/>
    </source>
</evidence>
<evidence type="ECO:0000313" key="9">
    <source>
        <dbReference type="EMBL" id="HIX73164.1"/>
    </source>
</evidence>
<organism evidence="9 10">
    <name type="scientific">Candidatus Anaerobutyricum stercoripullorum</name>
    <dbReference type="NCBI Taxonomy" id="2838456"/>
    <lineage>
        <taxon>Bacteria</taxon>
        <taxon>Bacillati</taxon>
        <taxon>Bacillota</taxon>
        <taxon>Clostridia</taxon>
        <taxon>Lachnospirales</taxon>
        <taxon>Lachnospiraceae</taxon>
        <taxon>Anaerobutyricum</taxon>
    </lineage>
</organism>
<dbReference type="InterPro" id="IPR033479">
    <property type="entry name" value="dCache_1"/>
</dbReference>
<dbReference type="GO" id="GO:0071111">
    <property type="term" value="F:cyclic-guanylate-specific phosphodiesterase activity"/>
    <property type="evidence" value="ECO:0007669"/>
    <property type="project" value="InterPro"/>
</dbReference>
<feature type="domain" description="GGDEF" evidence="8">
    <location>
        <begin position="356"/>
        <end position="487"/>
    </location>
</feature>
<proteinExistence type="predicted"/>
<feature type="transmembrane region" description="Helical" evidence="6">
    <location>
        <begin position="12"/>
        <end position="36"/>
    </location>
</feature>
<dbReference type="InterPro" id="IPR000160">
    <property type="entry name" value="GGDEF_dom"/>
</dbReference>
<keyword evidence="5 6" id="KW-0472">Membrane</keyword>
<feature type="transmembrane region" description="Helical" evidence="6">
    <location>
        <begin position="289"/>
        <end position="316"/>
    </location>
</feature>
<dbReference type="SUPFAM" id="SSF141868">
    <property type="entry name" value="EAL domain-like"/>
    <property type="match status" value="1"/>
</dbReference>
<keyword evidence="2" id="KW-1003">Cell membrane</keyword>
<dbReference type="InterPro" id="IPR029787">
    <property type="entry name" value="Nucleotide_cyclase"/>
</dbReference>
<comment type="subcellular location">
    <subcellularLocation>
        <location evidence="1">Cell membrane</location>
        <topology evidence="1">Multi-pass membrane protein</topology>
    </subcellularLocation>
</comment>
<dbReference type="Proteomes" id="UP000886805">
    <property type="component" value="Unassembled WGS sequence"/>
</dbReference>
<sequence>MKKKKIDFQTKKMIQLVAVVSLVLIVAAGVLLYFLLQAMNASARQQMTFETEEYKNRLFKQIEADFQNLETLSGFISEEMLKDEDEFAKRLEYSNEQNNFLTMAFFYPDGKGTISTRGLGTRMDVSYKNLNEAAHPVVEKAYEGEKSVSRLFYSETVNRRVFVYGVPVYTKEELAGVLIASDQIDIFTDILDGNTVLGGNGYLHLIGTEGDFLVKSKNAVVKENLNNIFEGPYFDDDEKDMLKKEMQNNQRIFSSFRYHGERYQILLDPVGMHGWYLMCVSTLQERNQYSYPMLAVMVAAVACVLLVVVFLLFYGFRLARRSSRRFRYQAYHDSLTGAKNLTYFNRRLSRCLESGSAVSVVALNVHQFKFINEIFGREYADRLLIEIKEVLDKNMETGEFFARDRADLYYLCLMEQDREKILGRLQQIMDEIVDISSHHHNNYRILLYCGVVIQEEEKDVTPLMTHVMFALTTARGSYENNVWFYDSQLHEKEKIENYVETHMHQALQDSEFKMFLQPKTDLKTGRLKSAEALVRWIREDGSMIYPDQFIPLFENNGFCAKLDLYMVECACRQIREWMDSGMEPIGISVNQSKLLFYEKDYIEVMTELKERYGIPDQLITLEILEGLATESVEELNRKIGILRGQGFRISLDDFGSGYSSLNVLGNLRIDELKLDRGFLLEASDKKNTRFRAVMEEIVQLTKRLRISTVVEGIETASNEQFCCEIGCDQGQGYYYSRPLAQDDFNQQYMKQD</sequence>
<dbReference type="InterPro" id="IPR050706">
    <property type="entry name" value="Cyclic-di-GMP_PDE-like"/>
</dbReference>
<reference evidence="9" key="2">
    <citation type="submission" date="2021-04" db="EMBL/GenBank/DDBJ databases">
        <authorList>
            <person name="Gilroy R."/>
        </authorList>
    </citation>
    <scope>NUCLEOTIDE SEQUENCE</scope>
    <source>
        <strain evidence="9">ChiSxjej3B15-1167</strain>
    </source>
</reference>
<evidence type="ECO:0000259" key="8">
    <source>
        <dbReference type="PROSITE" id="PS50887"/>
    </source>
</evidence>
<dbReference type="Gene3D" id="3.20.20.450">
    <property type="entry name" value="EAL domain"/>
    <property type="match status" value="1"/>
</dbReference>
<dbReference type="InterPro" id="IPR035919">
    <property type="entry name" value="EAL_sf"/>
</dbReference>
<dbReference type="InterPro" id="IPR043128">
    <property type="entry name" value="Rev_trsase/Diguanyl_cyclase"/>
</dbReference>
<dbReference type="PANTHER" id="PTHR33121:SF70">
    <property type="entry name" value="SIGNALING PROTEIN YKOW"/>
    <property type="match status" value="1"/>
</dbReference>
<accession>A0A9D1X5A0</accession>
<reference evidence="9" key="1">
    <citation type="journal article" date="2021" name="PeerJ">
        <title>Extensive microbial diversity within the chicken gut microbiome revealed by metagenomics and culture.</title>
        <authorList>
            <person name="Gilroy R."/>
            <person name="Ravi A."/>
            <person name="Getino M."/>
            <person name="Pursley I."/>
            <person name="Horton D.L."/>
            <person name="Alikhan N.F."/>
            <person name="Baker D."/>
            <person name="Gharbi K."/>
            <person name="Hall N."/>
            <person name="Watson M."/>
            <person name="Adriaenssens E.M."/>
            <person name="Foster-Nyarko E."/>
            <person name="Jarju S."/>
            <person name="Secka A."/>
            <person name="Antonio M."/>
            <person name="Oren A."/>
            <person name="Chaudhuri R.R."/>
            <person name="La Ragione R."/>
            <person name="Hildebrand F."/>
            <person name="Pallen M.J."/>
        </authorList>
    </citation>
    <scope>NUCLEOTIDE SEQUENCE</scope>
    <source>
        <strain evidence="9">ChiSxjej3B15-1167</strain>
    </source>
</reference>
<dbReference type="Pfam" id="PF00990">
    <property type="entry name" value="GGDEF"/>
    <property type="match status" value="1"/>
</dbReference>
<evidence type="ECO:0000256" key="6">
    <source>
        <dbReference type="SAM" id="Phobius"/>
    </source>
</evidence>
<evidence type="ECO:0000256" key="5">
    <source>
        <dbReference type="ARBA" id="ARBA00023136"/>
    </source>
</evidence>
<dbReference type="Gene3D" id="3.30.450.20">
    <property type="entry name" value="PAS domain"/>
    <property type="match status" value="1"/>
</dbReference>
<feature type="domain" description="EAL" evidence="7">
    <location>
        <begin position="496"/>
        <end position="752"/>
    </location>
</feature>
<keyword evidence="3 6" id="KW-0812">Transmembrane</keyword>
<dbReference type="PANTHER" id="PTHR33121">
    <property type="entry name" value="CYCLIC DI-GMP PHOSPHODIESTERASE PDEF"/>
    <property type="match status" value="1"/>
</dbReference>
<dbReference type="SUPFAM" id="SSF55073">
    <property type="entry name" value="Nucleotide cyclase"/>
    <property type="match status" value="1"/>
</dbReference>
<evidence type="ECO:0000256" key="3">
    <source>
        <dbReference type="ARBA" id="ARBA00022692"/>
    </source>
</evidence>
<dbReference type="SMART" id="SM00052">
    <property type="entry name" value="EAL"/>
    <property type="match status" value="1"/>
</dbReference>
<evidence type="ECO:0000259" key="7">
    <source>
        <dbReference type="PROSITE" id="PS50883"/>
    </source>
</evidence>
<dbReference type="GO" id="GO:0005886">
    <property type="term" value="C:plasma membrane"/>
    <property type="evidence" value="ECO:0007669"/>
    <property type="project" value="UniProtKB-SubCell"/>
</dbReference>
<dbReference type="EMBL" id="DXEQ01000275">
    <property type="protein sequence ID" value="HIX73164.1"/>
    <property type="molecule type" value="Genomic_DNA"/>
</dbReference>